<dbReference type="GO" id="GO:0016841">
    <property type="term" value="F:ammonia-lyase activity"/>
    <property type="evidence" value="ECO:0007669"/>
    <property type="project" value="InterPro"/>
</dbReference>
<evidence type="ECO:0000313" key="4">
    <source>
        <dbReference type="Proteomes" id="UP001050691"/>
    </source>
</evidence>
<dbReference type="InterPro" id="IPR005922">
    <property type="entry name" value="Phe_NH3-lyase"/>
</dbReference>
<dbReference type="SUPFAM" id="SSF48557">
    <property type="entry name" value="L-aspartase-like"/>
    <property type="match status" value="1"/>
</dbReference>
<accession>A0AAV5A6W8</accession>
<dbReference type="Gene3D" id="1.20.200.10">
    <property type="entry name" value="Fumarase/aspartase (Central domain)"/>
    <property type="match status" value="1"/>
</dbReference>
<dbReference type="PANTHER" id="PTHR10362">
    <property type="entry name" value="HISTIDINE AMMONIA-LYASE"/>
    <property type="match status" value="1"/>
</dbReference>
<evidence type="ECO:0000256" key="2">
    <source>
        <dbReference type="RuleBase" id="RU003954"/>
    </source>
</evidence>
<dbReference type="AlphaFoldDB" id="A0AAV5A6W8"/>
<proteinExistence type="inferred from homology"/>
<keyword evidence="4" id="KW-1185">Reference proteome</keyword>
<dbReference type="GO" id="GO:0006559">
    <property type="term" value="P:L-phenylalanine catabolic process"/>
    <property type="evidence" value="ECO:0007669"/>
    <property type="project" value="InterPro"/>
</dbReference>
<evidence type="ECO:0000256" key="1">
    <source>
        <dbReference type="ARBA" id="ARBA00007238"/>
    </source>
</evidence>
<evidence type="ECO:0000313" key="3">
    <source>
        <dbReference type="EMBL" id="GJJ08484.1"/>
    </source>
</evidence>
<dbReference type="Proteomes" id="UP001050691">
    <property type="component" value="Unassembled WGS sequence"/>
</dbReference>
<dbReference type="PROSITE" id="PS00488">
    <property type="entry name" value="PAL_HISTIDASE"/>
    <property type="match status" value="1"/>
</dbReference>
<gene>
    <name evidence="3" type="ORF">Clacol_002702</name>
</gene>
<name>A0AAV5A6W8_9AGAM</name>
<dbReference type="NCBIfam" id="TIGR01226">
    <property type="entry name" value="phe_am_lyase"/>
    <property type="match status" value="1"/>
</dbReference>
<dbReference type="Pfam" id="PF00221">
    <property type="entry name" value="Lyase_aromatic"/>
    <property type="match status" value="1"/>
</dbReference>
<dbReference type="EMBL" id="BPWL01000003">
    <property type="protein sequence ID" value="GJJ08484.1"/>
    <property type="molecule type" value="Genomic_DNA"/>
</dbReference>
<dbReference type="Gene3D" id="1.10.275.10">
    <property type="entry name" value="Fumarase/aspartase (N-terminal domain)"/>
    <property type="match status" value="1"/>
</dbReference>
<dbReference type="InterPro" id="IPR008948">
    <property type="entry name" value="L-Aspartase-like"/>
</dbReference>
<dbReference type="InterPro" id="IPR022313">
    <property type="entry name" value="Phe/His_NH3-lyase_AS"/>
</dbReference>
<dbReference type="InterPro" id="IPR023144">
    <property type="entry name" value="Phe_NH3-lyase_shielding_dom_sf"/>
</dbReference>
<comment type="caution">
    <text evidence="3">The sequence shown here is derived from an EMBL/GenBank/DDBJ whole genome shotgun (WGS) entry which is preliminary data.</text>
</comment>
<reference evidence="3" key="1">
    <citation type="submission" date="2021-10" db="EMBL/GenBank/DDBJ databases">
        <title>De novo Genome Assembly of Clathrus columnatus (Basidiomycota, Fungi) Using Illumina and Nanopore Sequence Data.</title>
        <authorList>
            <person name="Ogiso-Tanaka E."/>
            <person name="Itagaki H."/>
            <person name="Hosoya T."/>
            <person name="Hosaka K."/>
        </authorList>
    </citation>
    <scope>NUCLEOTIDE SEQUENCE</scope>
    <source>
        <strain evidence="3">MO-923</strain>
    </source>
</reference>
<comment type="similarity">
    <text evidence="1 2">Belongs to the PAL/histidase family.</text>
</comment>
<dbReference type="InterPro" id="IPR001106">
    <property type="entry name" value="Aromatic_Lyase"/>
</dbReference>
<dbReference type="InterPro" id="IPR024083">
    <property type="entry name" value="Fumarase/histidase_N"/>
</dbReference>
<dbReference type="Gene3D" id="1.10.274.20">
    <property type="entry name" value="Phenylalanine ammonia-lyase 1, domain 3"/>
    <property type="match status" value="1"/>
</dbReference>
<keyword evidence="2" id="KW-0456">Lyase</keyword>
<organism evidence="3 4">
    <name type="scientific">Clathrus columnatus</name>
    <dbReference type="NCBI Taxonomy" id="1419009"/>
    <lineage>
        <taxon>Eukaryota</taxon>
        <taxon>Fungi</taxon>
        <taxon>Dikarya</taxon>
        <taxon>Basidiomycota</taxon>
        <taxon>Agaricomycotina</taxon>
        <taxon>Agaricomycetes</taxon>
        <taxon>Phallomycetidae</taxon>
        <taxon>Phallales</taxon>
        <taxon>Clathraceae</taxon>
        <taxon>Clathrus</taxon>
    </lineage>
</organism>
<sequence length="766" mass="82867">MTILNEPVESYRFQSNGTTKIDPLIVAASGTTNGWSSVPTNKQKPLLDTFLRFHAQAKEHRSGEPILVDGHSLSIPAVFVNARYSPKVLLSRDPCLQEQVESCRRFLLDKMNAGKSIYGVSTGFGGSADTRSDKHDTLGLALLQHQHIGILPSNLENLTEEQDNYAQGPRLLQTPMSSSMPSAWVRGAILIRSNSLIRGHSAIRWGMVESMANLLNKNITPIVPLRSSISASGDLSPLSYIGGTVMGFPNIFVRCPSSKPGKSVEILPASEALSASGLEPFTLRDKEHLGMINGTSFSASVGSLIAYESVGAIILAEVCTALGTEALLGTQANFASFIAEARPHPGQIEAAGVLFDLLKSSSLATPAEAHADEVTIDVDQGELRQDRYPIRTAPQWLGPLIEDVLSAVKTVEIEINSTTDNPIFDAKKRQVHHGGNFQALSLTTSFEKTRLALFLIAKLVFSQATELLNPLLNHGLAPSAAATDPSLNYHAKGLDIAMASYVSELGWLAGHVATNVQSAEMHNQSVNSLALISGRATLNALEVLNMLFASCLYVLCQALDIRALQKQFKASIAVLLAEELRKHLFSDSSVQDATTIVSSLSVEIIPSVYASLDSTTTMDAAQRLDVVASAIIAPLFEGLSKRQIMSSISTESISALRKSFAERGITILNNLRRSYLSGEIDSSYPVVNGSHSFNPRAPAAHLLGRTRPVYEFIRLDLKVPMHGLVNLEEFKSPDTLPNVGQNVSYIYEAIRDGRMHDVLAGIWNQP</sequence>
<dbReference type="CDD" id="cd00332">
    <property type="entry name" value="PAL-HAL"/>
    <property type="match status" value="1"/>
</dbReference>
<dbReference type="GO" id="GO:0005737">
    <property type="term" value="C:cytoplasm"/>
    <property type="evidence" value="ECO:0007669"/>
    <property type="project" value="InterPro"/>
</dbReference>
<evidence type="ECO:0008006" key="5">
    <source>
        <dbReference type="Google" id="ProtNLM"/>
    </source>
</evidence>
<protein>
    <recommendedName>
        <fullName evidence="5">Phenylalanine ammonia-lyase</fullName>
    </recommendedName>
</protein>